<dbReference type="EMBL" id="AGWY01000013">
    <property type="protein sequence ID" value="EKS33177.1"/>
    <property type="molecule type" value="Genomic_DNA"/>
</dbReference>
<dbReference type="SUPFAM" id="SSF64376">
    <property type="entry name" value="YlxR-like"/>
    <property type="match status" value="1"/>
</dbReference>
<feature type="domain" description="YlxR" evidence="2">
    <location>
        <begin position="22"/>
        <end position="97"/>
    </location>
</feature>
<feature type="compositionally biased region" description="Low complexity" evidence="1">
    <location>
        <begin position="222"/>
        <end position="232"/>
    </location>
</feature>
<dbReference type="PANTHER" id="PTHR34215:SF1">
    <property type="entry name" value="YLXR DOMAIN-CONTAINING PROTEIN"/>
    <property type="match status" value="1"/>
</dbReference>
<accession>K8NS30</accession>
<dbReference type="CDD" id="cd00279">
    <property type="entry name" value="YlxR"/>
    <property type="match status" value="1"/>
</dbReference>
<dbReference type="Pfam" id="PF04296">
    <property type="entry name" value="YlxR"/>
    <property type="match status" value="1"/>
</dbReference>
<feature type="region of interest" description="Disordered" evidence="1">
    <location>
        <begin position="213"/>
        <end position="232"/>
    </location>
</feature>
<evidence type="ECO:0000313" key="4">
    <source>
        <dbReference type="Proteomes" id="UP000001095"/>
    </source>
</evidence>
<dbReference type="InterPro" id="IPR029064">
    <property type="entry name" value="Ribosomal_eL30-like_sf"/>
</dbReference>
<comment type="caution">
    <text evidence="3">The sequence shown here is derived from an EMBL/GenBank/DDBJ whole genome shotgun (WGS) entry which is preliminary data.</text>
</comment>
<reference evidence="3 4" key="1">
    <citation type="submission" date="2012-04" db="EMBL/GenBank/DDBJ databases">
        <title>The Genome Sequence of Afipia clevelandensis ATCC 49720.</title>
        <authorList>
            <consortium name="The Broad Institute Genome Sequencing Platform"/>
            <person name="Earl A."/>
            <person name="Ward D."/>
            <person name="Feldgarden M."/>
            <person name="Gevers D."/>
            <person name="Huys G."/>
            <person name="Walker B."/>
            <person name="Young S.K."/>
            <person name="Zeng Q."/>
            <person name="Gargeya S."/>
            <person name="Fitzgerald M."/>
            <person name="Haas B."/>
            <person name="Abouelleil A."/>
            <person name="Alvarado L."/>
            <person name="Arachchi H.M."/>
            <person name="Berlin A."/>
            <person name="Chapman S.B."/>
            <person name="Goldberg J."/>
            <person name="Griggs A."/>
            <person name="Gujja S."/>
            <person name="Hansen M."/>
            <person name="Howarth C."/>
            <person name="Imamovic A."/>
            <person name="Larimer J."/>
            <person name="McCowen C."/>
            <person name="Montmayeur A."/>
            <person name="Murphy C."/>
            <person name="Neiman D."/>
            <person name="Pearson M."/>
            <person name="Priest M."/>
            <person name="Roberts A."/>
            <person name="Saif S."/>
            <person name="Shea T."/>
            <person name="Sisk P."/>
            <person name="Sykes S."/>
            <person name="Wortman J."/>
            <person name="Nusbaum C."/>
            <person name="Birren B."/>
        </authorList>
    </citation>
    <scope>NUCLEOTIDE SEQUENCE [LARGE SCALE GENOMIC DNA]</scope>
    <source>
        <strain evidence="3 4">ATCC 49720</strain>
    </source>
</reference>
<dbReference type="Gene3D" id="3.30.1230.10">
    <property type="entry name" value="YlxR-like"/>
    <property type="match status" value="1"/>
</dbReference>
<evidence type="ECO:0000313" key="3">
    <source>
        <dbReference type="EMBL" id="EKS33177.1"/>
    </source>
</evidence>
<evidence type="ECO:0000256" key="1">
    <source>
        <dbReference type="SAM" id="MobiDB-lite"/>
    </source>
</evidence>
<evidence type="ECO:0000259" key="2">
    <source>
        <dbReference type="Pfam" id="PF04296"/>
    </source>
</evidence>
<protein>
    <recommendedName>
        <fullName evidence="2">YlxR domain-containing protein</fullName>
    </recommendedName>
</protein>
<dbReference type="InterPro" id="IPR007393">
    <property type="entry name" value="YlxR_dom"/>
</dbReference>
<dbReference type="AlphaFoldDB" id="K8NS30"/>
<sequence length="232" mass="24672">MLAIADHADLDHGPRTKSGTERMCAVTRQVAGVDDLIRFVLSPTGEIVADLKRKLPGRGLWVSLSREKVAEAARRNVFARSFKREVQVPKTLADDVERLMVRGISEALAMAAKAGQVVSGFSKVEGAIETRQAVALIHAADGALDGIRKLNGKLAAMRRENSPESGDFPVVGVLTTDELDLALGRANVVHAALLAGPASKTFLARCQTLTRFRGTDGGHNGGNDQNNQGTAV</sequence>
<feature type="region of interest" description="Disordered" evidence="1">
    <location>
        <begin position="1"/>
        <end position="20"/>
    </location>
</feature>
<proteinExistence type="predicted"/>
<organism evidence="3 4">
    <name type="scientific">Afipia clevelandensis ATCC 49720</name>
    <dbReference type="NCBI Taxonomy" id="883079"/>
    <lineage>
        <taxon>Bacteria</taxon>
        <taxon>Pseudomonadati</taxon>
        <taxon>Pseudomonadota</taxon>
        <taxon>Alphaproteobacteria</taxon>
        <taxon>Hyphomicrobiales</taxon>
        <taxon>Nitrobacteraceae</taxon>
        <taxon>Afipia</taxon>
    </lineage>
</organism>
<dbReference type="InterPro" id="IPR037465">
    <property type="entry name" value="YlxR"/>
</dbReference>
<dbReference type="OrthoDB" id="9799836at2"/>
<keyword evidence="4" id="KW-1185">Reference proteome</keyword>
<dbReference type="Proteomes" id="UP000001095">
    <property type="component" value="Unassembled WGS sequence"/>
</dbReference>
<dbReference type="InterPro" id="IPR035931">
    <property type="entry name" value="YlxR-like_sf"/>
</dbReference>
<dbReference type="Gene3D" id="3.30.1330.30">
    <property type="match status" value="1"/>
</dbReference>
<name>K8NS30_9BRAD</name>
<dbReference type="PANTHER" id="PTHR34215">
    <property type="entry name" value="BLL0784 PROTEIN"/>
    <property type="match status" value="1"/>
</dbReference>
<dbReference type="PATRIC" id="fig|883079.3.peg.3288"/>
<dbReference type="HOGENOM" id="CLU_091016_1_0_5"/>
<dbReference type="SUPFAM" id="SSF55315">
    <property type="entry name" value="L30e-like"/>
    <property type="match status" value="1"/>
</dbReference>
<dbReference type="NCBIfam" id="NF006622">
    <property type="entry name" value="PRK09190.1"/>
    <property type="match status" value="1"/>
</dbReference>
<gene>
    <name evidence="3" type="ORF">HMPREF9696_03218</name>
</gene>
<dbReference type="RefSeq" id="WP_002714088.1">
    <property type="nucleotide sequence ID" value="NZ_KB375281.1"/>
</dbReference>